<evidence type="ECO:0000256" key="13">
    <source>
        <dbReference type="ARBA" id="ARBA00023329"/>
    </source>
</evidence>
<keyword evidence="13" id="KW-0968">Cytoplasmic vesicle</keyword>
<keyword evidence="12" id="KW-0325">Glycoprotein</keyword>
<comment type="subcellular location">
    <subcellularLocation>
        <location evidence="2">Cytoplasmic vesicle</location>
    </subcellularLocation>
    <subcellularLocation>
        <location evidence="14">Endomembrane system</location>
        <topology evidence="14">Single-pass membrane protein</topology>
    </subcellularLocation>
</comment>
<evidence type="ECO:0000313" key="18">
    <source>
        <dbReference type="Proteomes" id="UP000695022"/>
    </source>
</evidence>
<dbReference type="Gene3D" id="2.60.120.310">
    <property type="entry name" value="Copper type II, ascorbate-dependent monooxygenase, N-terminal domain"/>
    <property type="match status" value="1"/>
</dbReference>
<dbReference type="InterPro" id="IPR028460">
    <property type="entry name" value="Tbh/DBH"/>
</dbReference>
<dbReference type="InterPro" id="IPR008977">
    <property type="entry name" value="PHM/PNGase_F_dom_sf"/>
</dbReference>
<gene>
    <name evidence="19" type="primary">LOC106812530</name>
</gene>
<dbReference type="PANTHER" id="PTHR10157">
    <property type="entry name" value="DOPAMINE BETA HYDROXYLASE RELATED"/>
    <property type="match status" value="1"/>
</dbReference>
<evidence type="ECO:0000256" key="10">
    <source>
        <dbReference type="ARBA" id="ARBA00023136"/>
    </source>
</evidence>
<dbReference type="PROSITE" id="PS50836">
    <property type="entry name" value="DOMON"/>
    <property type="match status" value="1"/>
</dbReference>
<feature type="compositionally biased region" description="Polar residues" evidence="15">
    <location>
        <begin position="290"/>
        <end position="309"/>
    </location>
</feature>
<dbReference type="Pfam" id="PF03351">
    <property type="entry name" value="DOMON"/>
    <property type="match status" value="1"/>
</dbReference>
<evidence type="ECO:0000313" key="19">
    <source>
        <dbReference type="RefSeq" id="XP_014671913.1"/>
    </source>
</evidence>
<evidence type="ECO:0000256" key="4">
    <source>
        <dbReference type="ARBA" id="ARBA00022692"/>
    </source>
</evidence>
<evidence type="ECO:0000259" key="17">
    <source>
        <dbReference type="PROSITE" id="PS50836"/>
    </source>
</evidence>
<name>A0ABM1EI92_PRICU</name>
<dbReference type="InterPro" id="IPR020611">
    <property type="entry name" value="Cu2_ascorb_mOase_CS-1"/>
</dbReference>
<dbReference type="Pfam" id="PF01082">
    <property type="entry name" value="Cu2_monooxygen"/>
    <property type="match status" value="1"/>
</dbReference>
<evidence type="ECO:0000256" key="14">
    <source>
        <dbReference type="ARBA" id="ARBA00037847"/>
    </source>
</evidence>
<evidence type="ECO:0000256" key="3">
    <source>
        <dbReference type="ARBA" id="ARBA00010676"/>
    </source>
</evidence>
<dbReference type="InterPro" id="IPR024548">
    <property type="entry name" value="Cu2_monoox_C"/>
</dbReference>
<dbReference type="RefSeq" id="XP_014671913.1">
    <property type="nucleotide sequence ID" value="XM_014816427.1"/>
</dbReference>
<evidence type="ECO:0000256" key="6">
    <source>
        <dbReference type="ARBA" id="ARBA00022989"/>
    </source>
</evidence>
<keyword evidence="16" id="KW-0732">Signal</keyword>
<evidence type="ECO:0000256" key="16">
    <source>
        <dbReference type="SAM" id="SignalP"/>
    </source>
</evidence>
<dbReference type="CDD" id="cd09631">
    <property type="entry name" value="DOMON_DOH"/>
    <property type="match status" value="1"/>
</dbReference>
<dbReference type="PRINTS" id="PR00767">
    <property type="entry name" value="DBMONOXGNASE"/>
</dbReference>
<dbReference type="InterPro" id="IPR036939">
    <property type="entry name" value="Cu2_ascorb_mOase_N_sf"/>
</dbReference>
<dbReference type="Pfam" id="PF03712">
    <property type="entry name" value="Cu2_monoox_C"/>
    <property type="match status" value="1"/>
</dbReference>
<feature type="compositionally biased region" description="Basic and acidic residues" evidence="15">
    <location>
        <begin position="250"/>
        <end position="266"/>
    </location>
</feature>
<dbReference type="PROSITE" id="PS00085">
    <property type="entry name" value="CU2_MONOOXYGENASE_2"/>
    <property type="match status" value="1"/>
</dbReference>
<feature type="chain" id="PRO_5047318876" evidence="16">
    <location>
        <begin position="25"/>
        <end position="833"/>
    </location>
</feature>
<evidence type="ECO:0000256" key="5">
    <source>
        <dbReference type="ARBA" id="ARBA00022723"/>
    </source>
</evidence>
<proteinExistence type="inferred from homology"/>
<dbReference type="InterPro" id="IPR014784">
    <property type="entry name" value="Cu2_ascorb_mOase-like_C"/>
</dbReference>
<keyword evidence="8" id="KW-0186">Copper</keyword>
<evidence type="ECO:0000256" key="2">
    <source>
        <dbReference type="ARBA" id="ARBA00004541"/>
    </source>
</evidence>
<keyword evidence="5" id="KW-0479">Metal-binding</keyword>
<keyword evidence="9" id="KW-0503">Monooxygenase</keyword>
<dbReference type="PANTHER" id="PTHR10157:SF29">
    <property type="entry name" value="DOPAMINE BETA-HYDROXYLASE"/>
    <property type="match status" value="1"/>
</dbReference>
<dbReference type="PROSITE" id="PS00084">
    <property type="entry name" value="CU2_MONOOXYGENASE_1"/>
    <property type="match status" value="1"/>
</dbReference>
<keyword evidence="11" id="KW-1015">Disulfide bond</keyword>
<keyword evidence="18" id="KW-1185">Reference proteome</keyword>
<dbReference type="InterPro" id="IPR045266">
    <property type="entry name" value="DOH_DOMON"/>
</dbReference>
<keyword evidence="7" id="KW-0560">Oxidoreductase</keyword>
<dbReference type="Proteomes" id="UP000695022">
    <property type="component" value="Unplaced"/>
</dbReference>
<feature type="domain" description="DOMON" evidence="17">
    <location>
        <begin position="295"/>
        <end position="422"/>
    </location>
</feature>
<dbReference type="InterPro" id="IPR005018">
    <property type="entry name" value="DOMON_domain"/>
</dbReference>
<reference evidence="19" key="1">
    <citation type="submission" date="2025-08" db="UniProtKB">
        <authorList>
            <consortium name="RefSeq"/>
        </authorList>
    </citation>
    <scope>IDENTIFICATION</scope>
</reference>
<evidence type="ECO:0000256" key="12">
    <source>
        <dbReference type="ARBA" id="ARBA00023180"/>
    </source>
</evidence>
<keyword evidence="10" id="KW-0472">Membrane</keyword>
<protein>
    <submittedName>
        <fullName evidence="19">Dopamine beta-hydroxylase-like</fullName>
    </submittedName>
</protein>
<feature type="signal peptide" evidence="16">
    <location>
        <begin position="1"/>
        <end position="24"/>
    </location>
</feature>
<organism evidence="18 19">
    <name type="scientific">Priapulus caudatus</name>
    <name type="common">Priapulid worm</name>
    <dbReference type="NCBI Taxonomy" id="37621"/>
    <lineage>
        <taxon>Eukaryota</taxon>
        <taxon>Metazoa</taxon>
        <taxon>Ecdysozoa</taxon>
        <taxon>Scalidophora</taxon>
        <taxon>Priapulida</taxon>
        <taxon>Priapulimorpha</taxon>
        <taxon>Priapulimorphida</taxon>
        <taxon>Priapulidae</taxon>
        <taxon>Priapulus</taxon>
    </lineage>
</organism>
<dbReference type="InterPro" id="IPR000323">
    <property type="entry name" value="Cu2_ascorb_mOase_N"/>
</dbReference>
<evidence type="ECO:0000256" key="9">
    <source>
        <dbReference type="ARBA" id="ARBA00023033"/>
    </source>
</evidence>
<evidence type="ECO:0000256" key="11">
    <source>
        <dbReference type="ARBA" id="ARBA00023157"/>
    </source>
</evidence>
<comment type="cofactor">
    <cofactor evidence="1">
        <name>Cu(2+)</name>
        <dbReference type="ChEBI" id="CHEBI:29036"/>
    </cofactor>
</comment>
<feature type="region of interest" description="Disordered" evidence="15">
    <location>
        <begin position="250"/>
        <end position="312"/>
    </location>
</feature>
<comment type="similarity">
    <text evidence="3">Belongs to the copper type II ascorbate-dependent monooxygenase family.</text>
</comment>
<dbReference type="SUPFAM" id="SSF49742">
    <property type="entry name" value="PHM/PNGase F"/>
    <property type="match status" value="2"/>
</dbReference>
<dbReference type="InterPro" id="IPR014783">
    <property type="entry name" value="Cu2_ascorb_mOase_CS-2"/>
</dbReference>
<keyword evidence="6" id="KW-1133">Transmembrane helix</keyword>
<evidence type="ECO:0000256" key="8">
    <source>
        <dbReference type="ARBA" id="ARBA00023008"/>
    </source>
</evidence>
<dbReference type="InterPro" id="IPR000945">
    <property type="entry name" value="DBH-like"/>
</dbReference>
<feature type="region of interest" description="Disordered" evidence="15">
    <location>
        <begin position="141"/>
        <end position="189"/>
    </location>
</feature>
<sequence>MTTSIYGPSILILILILIPQEQHRIKHSFPEARAPLPCTACVGLHLTVTGKVVHSPVDGHAAVLPAAYDRYADDVPLHYGLSRGHAPRGSTRTRVPATQYIAADAAGSSDPAGYDIDPHSVDRGDAGRLWEVEDPTGSRFASDLRRKRPDGDAGRLWEVEDPTGSRFASDLRRKRPDGDDVMVSIPGAPDADLSVTQYVYDFLNERSAKRSGSNQRLRRPPSYVSAVDAAVDDDDDDAFAFSDVVWRERKDDDDDRSRRETLDDLLRAPSRKRTPRREEEQKRKAVKGSYASSYGENDTKSPVQASTSPLPFDVGLDRDGRLHLYWNVNYDDATVTLQTMVRLDNADLCVLWVDKIGDIHFKDASTEEDGVILLDNQDDCKLIDAQRHHGVTTVTWQRQFDTCDDDDYVIEDGTTHIVYAVGAGPVWTVANGDIHESSTVTGFQRAQLLKNIAPATPVPAGAKTFQITAQQVRVPSSDTTYWCNTQKLPELRDKHHIIKFEGVVQPGNEALVHHMEVFHCKVKPGEHVSAYNGQCHAENLPAQLQSCKEVIGAWAMGAKAMAYPAEAGLAIGGRDFSPYVMIEIHYNNPETRSDWVDSSGIRFYYTDKLRRYDAGVMELGLEYTPKMAIPPHMKHFDIKGDCIMECTRASLPAKGIHVFASQLHTHLTGQRVWTKHSRDGVELAELNRDNHYSTHFQEIRLLKRQVHVLPGGWGIRDEMCVNYVHYYPRVSLEVCKSSIDSDVLQSYFNFMHYYNNDLTSENQTYAENYAAIRWTPLQAALLQQLYTHTELSMQCNRSNGDRFPGDWNQMPPTSISLPYPPVNQSCKRKALPF</sequence>
<evidence type="ECO:0000256" key="1">
    <source>
        <dbReference type="ARBA" id="ARBA00001973"/>
    </source>
</evidence>
<keyword evidence="4" id="KW-0812">Transmembrane</keyword>
<evidence type="ECO:0000256" key="7">
    <source>
        <dbReference type="ARBA" id="ARBA00023002"/>
    </source>
</evidence>
<dbReference type="Gene3D" id="2.60.120.230">
    <property type="match status" value="2"/>
</dbReference>
<feature type="compositionally biased region" description="Basic and acidic residues" evidence="15">
    <location>
        <begin position="149"/>
        <end position="158"/>
    </location>
</feature>
<accession>A0ABM1EI92</accession>
<evidence type="ECO:0000256" key="15">
    <source>
        <dbReference type="SAM" id="MobiDB-lite"/>
    </source>
</evidence>
<dbReference type="GeneID" id="106812530"/>